<reference evidence="2 3" key="1">
    <citation type="submission" date="2015-04" db="EMBL/GenBank/DDBJ databases">
        <authorList>
            <person name="Syromyatnikov M.Y."/>
            <person name="Popov V.N."/>
        </authorList>
    </citation>
    <scope>NUCLEOTIDE SEQUENCE [LARGE SCALE GENOMIC DNA]</scope>
</reference>
<evidence type="ECO:0000313" key="3">
    <source>
        <dbReference type="Proteomes" id="UP000183832"/>
    </source>
</evidence>
<organism evidence="2 3">
    <name type="scientific">Clunio marinus</name>
    <dbReference type="NCBI Taxonomy" id="568069"/>
    <lineage>
        <taxon>Eukaryota</taxon>
        <taxon>Metazoa</taxon>
        <taxon>Ecdysozoa</taxon>
        <taxon>Arthropoda</taxon>
        <taxon>Hexapoda</taxon>
        <taxon>Insecta</taxon>
        <taxon>Pterygota</taxon>
        <taxon>Neoptera</taxon>
        <taxon>Endopterygota</taxon>
        <taxon>Diptera</taxon>
        <taxon>Nematocera</taxon>
        <taxon>Chironomoidea</taxon>
        <taxon>Chironomidae</taxon>
        <taxon>Clunio</taxon>
    </lineage>
</organism>
<name>A0A1J1ITB2_9DIPT</name>
<feature type="coiled-coil region" evidence="1">
    <location>
        <begin position="26"/>
        <end position="73"/>
    </location>
</feature>
<keyword evidence="1" id="KW-0175">Coiled coil</keyword>
<dbReference type="AlphaFoldDB" id="A0A1J1ITB2"/>
<sequence>MSKMISNYKKISFIILEILLLSDKLMTSTQESIKLLQENEDDMKKQEKLSTHVANLERLLKKYKSNLNIVNQRVTVNIHKIVQSQREMFKLRTHQKNFGKICQQVGVIIRGDGYSLPEDQSMDVEENFMKIAGKTEDIIRISNDENVKSNMKIITDRVKSFVNEKQKNSLAGSKVKEEDDKVNNNIISAKDMPCSSIPVTANTSLDTKDIPNIKKGDEDGDKEVSEVSKLIETIEDTPISLNSELTVPVEYPEIGKRPKKLLDEEHSMDGEKRNVDGNFYKKKLKYESPLDFLRLSKNKLTTKENDIT</sequence>
<dbReference type="EMBL" id="CVRI01000059">
    <property type="protein sequence ID" value="CRL03352.1"/>
    <property type="molecule type" value="Genomic_DNA"/>
</dbReference>
<dbReference type="Proteomes" id="UP000183832">
    <property type="component" value="Unassembled WGS sequence"/>
</dbReference>
<gene>
    <name evidence="2" type="ORF">CLUMA_CG016343</name>
</gene>
<evidence type="ECO:0000256" key="1">
    <source>
        <dbReference type="SAM" id="Coils"/>
    </source>
</evidence>
<accession>A0A1J1ITB2</accession>
<protein>
    <submittedName>
        <fullName evidence="2">CLUMA_CG016343, isoform B</fullName>
    </submittedName>
</protein>
<proteinExistence type="predicted"/>
<dbReference type="OrthoDB" id="7791743at2759"/>
<keyword evidence="3" id="KW-1185">Reference proteome</keyword>
<evidence type="ECO:0000313" key="2">
    <source>
        <dbReference type="EMBL" id="CRL03352.1"/>
    </source>
</evidence>